<organism evidence="8 9">
    <name type="scientific">Solitalea longa</name>
    <dbReference type="NCBI Taxonomy" id="2079460"/>
    <lineage>
        <taxon>Bacteria</taxon>
        <taxon>Pseudomonadati</taxon>
        <taxon>Bacteroidota</taxon>
        <taxon>Sphingobacteriia</taxon>
        <taxon>Sphingobacteriales</taxon>
        <taxon>Sphingobacteriaceae</taxon>
        <taxon>Solitalea</taxon>
    </lineage>
</organism>
<evidence type="ECO:0000256" key="2">
    <source>
        <dbReference type="ARBA" id="ARBA00022475"/>
    </source>
</evidence>
<protein>
    <submittedName>
        <fullName evidence="8">Lipopolysaccharide biosynthesis protein</fullName>
    </submittedName>
</protein>
<comment type="subcellular location">
    <subcellularLocation>
        <location evidence="1">Cell membrane</location>
        <topology evidence="1">Multi-pass membrane protein</topology>
    </subcellularLocation>
</comment>
<evidence type="ECO:0000256" key="6">
    <source>
        <dbReference type="SAM" id="Phobius"/>
    </source>
</evidence>
<reference evidence="8 9" key="1">
    <citation type="submission" date="2018-01" db="EMBL/GenBank/DDBJ databases">
        <authorList>
            <person name="Gaut B.S."/>
            <person name="Morton B.R."/>
            <person name="Clegg M.T."/>
            <person name="Duvall M.R."/>
        </authorList>
    </citation>
    <scope>NUCLEOTIDE SEQUENCE [LARGE SCALE GENOMIC DNA]</scope>
    <source>
        <strain evidence="8 9">HR-AV</strain>
    </source>
</reference>
<evidence type="ECO:0000313" key="9">
    <source>
        <dbReference type="Proteomes" id="UP000236893"/>
    </source>
</evidence>
<dbReference type="Proteomes" id="UP000236893">
    <property type="component" value="Unassembled WGS sequence"/>
</dbReference>
<dbReference type="OrthoDB" id="745212at2"/>
<proteinExistence type="predicted"/>
<dbReference type="InterPro" id="IPR050445">
    <property type="entry name" value="Bact_polysacc_biosynth/exp"/>
</dbReference>
<dbReference type="PANTHER" id="PTHR32309:SF31">
    <property type="entry name" value="CAPSULAR EXOPOLYSACCHARIDE FAMILY"/>
    <property type="match status" value="1"/>
</dbReference>
<dbReference type="RefSeq" id="WP_103787348.1">
    <property type="nucleotide sequence ID" value="NZ_PQVF01000001.1"/>
</dbReference>
<comment type="caution">
    <text evidence="8">The sequence shown here is derived from an EMBL/GenBank/DDBJ whole genome shotgun (WGS) entry which is preliminary data.</text>
</comment>
<evidence type="ECO:0000259" key="7">
    <source>
        <dbReference type="Pfam" id="PF02706"/>
    </source>
</evidence>
<keyword evidence="2" id="KW-1003">Cell membrane</keyword>
<evidence type="ECO:0000256" key="3">
    <source>
        <dbReference type="ARBA" id="ARBA00022692"/>
    </source>
</evidence>
<feature type="transmembrane region" description="Helical" evidence="6">
    <location>
        <begin position="35"/>
        <end position="55"/>
    </location>
</feature>
<evidence type="ECO:0000256" key="5">
    <source>
        <dbReference type="ARBA" id="ARBA00023136"/>
    </source>
</evidence>
<dbReference type="PANTHER" id="PTHR32309">
    <property type="entry name" value="TYROSINE-PROTEIN KINASE"/>
    <property type="match status" value="1"/>
</dbReference>
<evidence type="ECO:0000256" key="4">
    <source>
        <dbReference type="ARBA" id="ARBA00022989"/>
    </source>
</evidence>
<gene>
    <name evidence="8" type="ORF">C3K47_01765</name>
</gene>
<evidence type="ECO:0000256" key="1">
    <source>
        <dbReference type="ARBA" id="ARBA00004651"/>
    </source>
</evidence>
<feature type="domain" description="Polysaccharide chain length determinant N-terminal" evidence="7">
    <location>
        <begin position="29"/>
        <end position="117"/>
    </location>
</feature>
<keyword evidence="3 6" id="KW-0812">Transmembrane</keyword>
<dbReference type="InterPro" id="IPR003856">
    <property type="entry name" value="LPS_length_determ_N"/>
</dbReference>
<keyword evidence="4 6" id="KW-1133">Transmembrane helix</keyword>
<sequence>MEQSQFNTNISDSEISLKEVILKMKEWWHYLLSQWRFILIAGFIGGALGVVYSFVKKPIYTAELTFALEEDSGGGGLGLYAGLASQFGIDLGGGAGGAFSGDNIIELMKSRSMVQKALLSPINIKGRNETLADYFIDFNELKEDWKKEPLLQNVQFPLNADPSKFTRTQDSLLGEFHKIFIKKNLSVSKVDKKLSIISVQCSFTNEMFAKVFTEALVNNVTDFYVKTKTGRSKKNVAILQEKADSLRNELDKSIYGRALIIDKTPNLNPVRQVVAVGSQQKEVDIQVLGTAYGEVVKNLEISKMALTRETPFIQIIDVPIMPLEEEKVGKLKGFVLGCILSVFFTLIYLLFRGASKSIQK</sequence>
<feature type="transmembrane region" description="Helical" evidence="6">
    <location>
        <begin position="331"/>
        <end position="351"/>
    </location>
</feature>
<dbReference type="GO" id="GO:0005886">
    <property type="term" value="C:plasma membrane"/>
    <property type="evidence" value="ECO:0007669"/>
    <property type="project" value="UniProtKB-SubCell"/>
</dbReference>
<evidence type="ECO:0000313" key="8">
    <source>
        <dbReference type="EMBL" id="POY39246.1"/>
    </source>
</evidence>
<dbReference type="Pfam" id="PF02706">
    <property type="entry name" value="Wzz"/>
    <property type="match status" value="1"/>
</dbReference>
<accession>A0A2S5A9P9</accession>
<dbReference type="AlphaFoldDB" id="A0A2S5A9P9"/>
<dbReference type="EMBL" id="PQVF01000001">
    <property type="protein sequence ID" value="POY39246.1"/>
    <property type="molecule type" value="Genomic_DNA"/>
</dbReference>
<keyword evidence="5 6" id="KW-0472">Membrane</keyword>
<keyword evidence="9" id="KW-1185">Reference proteome</keyword>
<name>A0A2S5A9P9_9SPHI</name>